<protein>
    <submittedName>
        <fullName evidence="1">Uncharacterized protein</fullName>
    </submittedName>
</protein>
<accession>A0A6C0B5N2</accession>
<reference evidence="1" key="1">
    <citation type="journal article" date="2020" name="Nature">
        <title>Giant virus diversity and host interactions through global metagenomics.</title>
        <authorList>
            <person name="Schulz F."/>
            <person name="Roux S."/>
            <person name="Paez-Espino D."/>
            <person name="Jungbluth S."/>
            <person name="Walsh D.A."/>
            <person name="Denef V.J."/>
            <person name="McMahon K.D."/>
            <person name="Konstantinidis K.T."/>
            <person name="Eloe-Fadrosh E.A."/>
            <person name="Kyrpides N.C."/>
            <person name="Woyke T."/>
        </authorList>
    </citation>
    <scope>NUCLEOTIDE SEQUENCE</scope>
    <source>
        <strain evidence="1">GVMAG-M-3300009422-16</strain>
    </source>
</reference>
<organism evidence="1">
    <name type="scientific">viral metagenome</name>
    <dbReference type="NCBI Taxonomy" id="1070528"/>
    <lineage>
        <taxon>unclassified sequences</taxon>
        <taxon>metagenomes</taxon>
        <taxon>organismal metagenomes</taxon>
    </lineage>
</organism>
<dbReference type="EMBL" id="MN739063">
    <property type="protein sequence ID" value="QHS86828.1"/>
    <property type="molecule type" value="Genomic_DNA"/>
</dbReference>
<evidence type="ECO:0000313" key="1">
    <source>
        <dbReference type="EMBL" id="QHS86828.1"/>
    </source>
</evidence>
<proteinExistence type="predicted"/>
<name>A0A6C0B5N2_9ZZZZ</name>
<dbReference type="AlphaFoldDB" id="A0A6C0B5N2"/>
<sequence length="97" mass="11269">MPYKQKADRNGVIVKDGKDMNIKNINDLESKHGEITEIRKYKNNRFGAFFTDGQFRWISFSDKKKSPKNNMKGGSGKSIDLKTAVKLLRNYYSQKYV</sequence>